<dbReference type="EMBL" id="LAQU01000030">
    <property type="protein sequence ID" value="KKB61834.1"/>
    <property type="molecule type" value="Genomic_DNA"/>
</dbReference>
<dbReference type="InterPro" id="IPR029044">
    <property type="entry name" value="Nucleotide-diphossugar_trans"/>
</dbReference>
<comment type="caution">
    <text evidence="5">The sequence shown here is derived from an EMBL/GenBank/DDBJ whole genome shotgun (WGS) entry which is preliminary data.</text>
</comment>
<dbReference type="Proteomes" id="UP000033618">
    <property type="component" value="Unassembled WGS sequence"/>
</dbReference>
<dbReference type="SUPFAM" id="SSF53448">
    <property type="entry name" value="Nucleotide-diphospho-sugar transferases"/>
    <property type="match status" value="1"/>
</dbReference>
<evidence type="ECO:0000313" key="6">
    <source>
        <dbReference type="Proteomes" id="UP000033618"/>
    </source>
</evidence>
<sequence length="280" mass="31337">MVSVLTLVHGRPRHLDNVLAGLENSAVKPDEVIVVHMNEKAQPRKSRCFPIVSLEVSGEGTLPLAAARNIAASSATYPERIFLDVDCIPNAELVGRYVKAMRDAPGALYQGEVRYLPAHVDASTATVAHLQSVACEHPLHAFRTGGGEMPYALFWSLNFACTKTVFDKIGGFDLRYRGYGGEDTDFSYRARQQGVALVSSPALAFHQYHRTYDPPLNHLVDIVNNAEVFRRIWGVWPMRGWLDAFEERGYIRMLSEHVERIRLPSDHEIAACMNQTRNGF</sequence>
<evidence type="ECO:0000256" key="1">
    <source>
        <dbReference type="ARBA" id="ARBA00006739"/>
    </source>
</evidence>
<evidence type="ECO:0000256" key="2">
    <source>
        <dbReference type="ARBA" id="ARBA00022676"/>
    </source>
</evidence>
<evidence type="ECO:0000313" key="5">
    <source>
        <dbReference type="EMBL" id="KKB61834.1"/>
    </source>
</evidence>
<keyword evidence="2" id="KW-0328">Glycosyltransferase</keyword>
<accession>A0A0F5JW07</accession>
<dbReference type="GO" id="GO:0016757">
    <property type="term" value="F:glycosyltransferase activity"/>
    <property type="evidence" value="ECO:0007669"/>
    <property type="project" value="UniProtKB-KW"/>
</dbReference>
<feature type="domain" description="Galactosyltransferase C-terminal" evidence="4">
    <location>
        <begin position="137"/>
        <end position="208"/>
    </location>
</feature>
<comment type="similarity">
    <text evidence="1">Belongs to the glycosyltransferase 2 family.</text>
</comment>
<dbReference type="InterPro" id="IPR027791">
    <property type="entry name" value="Galactosyl_T_C"/>
</dbReference>
<keyword evidence="3" id="KW-0808">Transferase</keyword>
<dbReference type="Pfam" id="PF02709">
    <property type="entry name" value="Glyco_transf_7C"/>
    <property type="match status" value="1"/>
</dbReference>
<dbReference type="RefSeq" id="WP_024904296.1">
    <property type="nucleotide sequence ID" value="NZ_CADFGU010000004.1"/>
</dbReference>
<dbReference type="OrthoDB" id="9801954at2"/>
<name>A0A0F5JW07_9BURK</name>
<dbReference type="PANTHER" id="PTHR43179:SF12">
    <property type="entry name" value="GALACTOFURANOSYLTRANSFERASE GLFT2"/>
    <property type="match status" value="1"/>
</dbReference>
<reference evidence="5 6" key="1">
    <citation type="submission" date="2015-03" db="EMBL/GenBank/DDBJ databases">
        <title>Draft Genome Sequence of Burkholderia andropogonis type strain ICMP2807, isolated from Sorghum bicolor.</title>
        <authorList>
            <person name="Lopes-Santos L."/>
            <person name="Castro D.B."/>
            <person name="Ottoboni L.M."/>
            <person name="Park D."/>
            <person name="Weirc B.S."/>
            <person name="Destefano S.A."/>
        </authorList>
    </citation>
    <scope>NUCLEOTIDE SEQUENCE [LARGE SCALE GENOMIC DNA]</scope>
    <source>
        <strain evidence="5 6">ICMP2807</strain>
    </source>
</reference>
<evidence type="ECO:0000259" key="4">
    <source>
        <dbReference type="Pfam" id="PF02709"/>
    </source>
</evidence>
<dbReference type="PATRIC" id="fig|28092.6.peg.4871"/>
<gene>
    <name evidence="5" type="ORF">WM40_20715</name>
</gene>
<dbReference type="Gene3D" id="3.90.550.10">
    <property type="entry name" value="Spore Coat Polysaccharide Biosynthesis Protein SpsA, Chain A"/>
    <property type="match status" value="1"/>
</dbReference>
<dbReference type="PANTHER" id="PTHR43179">
    <property type="entry name" value="RHAMNOSYLTRANSFERASE WBBL"/>
    <property type="match status" value="1"/>
</dbReference>
<keyword evidence="6" id="KW-1185">Reference proteome</keyword>
<dbReference type="AlphaFoldDB" id="A0A0F5JW07"/>
<protein>
    <recommendedName>
        <fullName evidence="4">Galactosyltransferase C-terminal domain-containing protein</fullName>
    </recommendedName>
</protein>
<organism evidence="5 6">
    <name type="scientific">Robbsia andropogonis</name>
    <dbReference type="NCBI Taxonomy" id="28092"/>
    <lineage>
        <taxon>Bacteria</taxon>
        <taxon>Pseudomonadati</taxon>
        <taxon>Pseudomonadota</taxon>
        <taxon>Betaproteobacteria</taxon>
        <taxon>Burkholderiales</taxon>
        <taxon>Burkholderiaceae</taxon>
        <taxon>Robbsia</taxon>
    </lineage>
</organism>
<proteinExistence type="inferred from homology"/>
<dbReference type="STRING" id="28092.WM40_20715"/>
<evidence type="ECO:0000256" key="3">
    <source>
        <dbReference type="ARBA" id="ARBA00022679"/>
    </source>
</evidence>